<gene>
    <name evidence="1" type="ORF">DEO72_LG2g2865</name>
</gene>
<proteinExistence type="predicted"/>
<dbReference type="Pfam" id="PF03004">
    <property type="entry name" value="Transposase_24"/>
    <property type="match status" value="1"/>
</dbReference>
<dbReference type="Proteomes" id="UP000501690">
    <property type="component" value="Linkage Group LG2"/>
</dbReference>
<sequence>MSQLMQEARKDLEKKPIWMREDVWAQLKAYWKSSSFKSKSETNKRNCVAMDGASLHTGGSIPHRLHWKRMDKFEQRKSELTSQSHMENASDGEQSIHEYPYDWDIWIDSVGKKKGRIFGI</sequence>
<dbReference type="InterPro" id="IPR004252">
    <property type="entry name" value="Probable_transposase_24"/>
</dbReference>
<name>A0A4D6L226_VIGUN</name>
<accession>A0A4D6L226</accession>
<dbReference type="EMBL" id="CP039346">
    <property type="protein sequence ID" value="QCD82525.1"/>
    <property type="molecule type" value="Genomic_DNA"/>
</dbReference>
<protein>
    <submittedName>
        <fullName evidence="1">Putative transposase</fullName>
    </submittedName>
</protein>
<dbReference type="AlphaFoldDB" id="A0A4D6L226"/>
<organism evidence="1 2">
    <name type="scientific">Vigna unguiculata</name>
    <name type="common">Cowpea</name>
    <dbReference type="NCBI Taxonomy" id="3917"/>
    <lineage>
        <taxon>Eukaryota</taxon>
        <taxon>Viridiplantae</taxon>
        <taxon>Streptophyta</taxon>
        <taxon>Embryophyta</taxon>
        <taxon>Tracheophyta</taxon>
        <taxon>Spermatophyta</taxon>
        <taxon>Magnoliopsida</taxon>
        <taxon>eudicotyledons</taxon>
        <taxon>Gunneridae</taxon>
        <taxon>Pentapetalae</taxon>
        <taxon>rosids</taxon>
        <taxon>fabids</taxon>
        <taxon>Fabales</taxon>
        <taxon>Fabaceae</taxon>
        <taxon>Papilionoideae</taxon>
        <taxon>50 kb inversion clade</taxon>
        <taxon>NPAAA clade</taxon>
        <taxon>indigoferoid/millettioid clade</taxon>
        <taxon>Phaseoleae</taxon>
        <taxon>Vigna</taxon>
    </lineage>
</organism>
<reference evidence="1 2" key="1">
    <citation type="submission" date="2019-04" db="EMBL/GenBank/DDBJ databases">
        <title>An improved genome assembly and genetic linkage map for asparagus bean, Vigna unguiculata ssp. sesquipedialis.</title>
        <authorList>
            <person name="Xia Q."/>
            <person name="Zhang R."/>
            <person name="Dong Y."/>
        </authorList>
    </citation>
    <scope>NUCLEOTIDE SEQUENCE [LARGE SCALE GENOMIC DNA]</scope>
    <source>
        <tissue evidence="1">Leaf</tissue>
    </source>
</reference>
<keyword evidence="2" id="KW-1185">Reference proteome</keyword>
<evidence type="ECO:0000313" key="1">
    <source>
        <dbReference type="EMBL" id="QCD82525.1"/>
    </source>
</evidence>
<evidence type="ECO:0000313" key="2">
    <source>
        <dbReference type="Proteomes" id="UP000501690"/>
    </source>
</evidence>